<proteinExistence type="inferred from homology"/>
<dbReference type="InterPro" id="IPR010971">
    <property type="entry name" value="UbiH/COQ6"/>
</dbReference>
<dbReference type="GO" id="GO:0016705">
    <property type="term" value="F:oxidoreductase activity, acting on paired donors, with incorporation or reduction of molecular oxygen"/>
    <property type="evidence" value="ECO:0007669"/>
    <property type="project" value="InterPro"/>
</dbReference>
<evidence type="ECO:0000259" key="8">
    <source>
        <dbReference type="Pfam" id="PF01494"/>
    </source>
</evidence>
<evidence type="ECO:0000256" key="2">
    <source>
        <dbReference type="ARBA" id="ARBA00004749"/>
    </source>
</evidence>
<evidence type="ECO:0000256" key="1">
    <source>
        <dbReference type="ARBA" id="ARBA00001974"/>
    </source>
</evidence>
<dbReference type="PANTHER" id="PTHR43876:SF7">
    <property type="entry name" value="UBIQUINONE BIOSYNTHESIS MONOOXYGENASE COQ6, MITOCHONDRIAL"/>
    <property type="match status" value="1"/>
</dbReference>
<dbReference type="NCBIfam" id="TIGR01988">
    <property type="entry name" value="Ubi-OHases"/>
    <property type="match status" value="1"/>
</dbReference>
<keyword evidence="4" id="KW-0285">Flavoprotein</keyword>
<comment type="cofactor">
    <cofactor evidence="1">
        <name>FAD</name>
        <dbReference type="ChEBI" id="CHEBI:57692"/>
    </cofactor>
</comment>
<dbReference type="PRINTS" id="PR00420">
    <property type="entry name" value="RNGMNOXGNASE"/>
</dbReference>
<sequence length="421" mass="44901">MSTEAPAPTADTDLIADVAIVGGGLAGLSLAAALGTAGVRTLCIDRDSPAHQLGATFDGRTTAISHGSKKILEGAGVWAHLNGDAGPILDIRVTDQNRPTFLHYDHREVGDQPFGYIVENIVLRRAQFARLAELPSVTHLAPVEVTALDRGDAKGGAAMATITLADGRRVRARLVVGADGRGSLCRKDAGIALVGGSYDQTAIAVTVEHEFPHHGVAVEMFLPSGPFAMLPLTGNRTSIVWSDKSAAVPHYMGLDEAAFTAELQARIGDWLGAVRPIGGRYSFPLSWQHAQRYIDRRLALISETIHAMHPIAGQGLNMGLRDLAALAEVIVDAWRLGLDVGGAATLERYQRWRRFDNVSLLGVTDGLTRLFSNDIAPLKVARGLGLAAVNSAPLMPLKKLFMRHAMGIVGELPRLVRGEPL</sequence>
<feature type="domain" description="FAD-binding" evidence="8">
    <location>
        <begin position="16"/>
        <end position="333"/>
    </location>
</feature>
<dbReference type="AlphaFoldDB" id="A0A248JL25"/>
<dbReference type="GO" id="GO:0004497">
    <property type="term" value="F:monooxygenase activity"/>
    <property type="evidence" value="ECO:0007669"/>
    <property type="project" value="UniProtKB-KW"/>
</dbReference>
<dbReference type="InterPro" id="IPR002938">
    <property type="entry name" value="FAD-bd"/>
</dbReference>
<comment type="pathway">
    <text evidence="2">Cofactor biosynthesis; ubiquinone biosynthesis.</text>
</comment>
<protein>
    <submittedName>
        <fullName evidence="9">2-octaprenyl-6-methoxyphenyl hydroxylase</fullName>
    </submittedName>
</protein>
<dbReference type="InterPro" id="IPR018168">
    <property type="entry name" value="Ubi_Hdrlase_CS"/>
</dbReference>
<dbReference type="KEGG" id="nao:Y958_00370"/>
<dbReference type="GO" id="GO:0006744">
    <property type="term" value="P:ubiquinone biosynthetic process"/>
    <property type="evidence" value="ECO:0007669"/>
    <property type="project" value="UniProtKB-UniPathway"/>
</dbReference>
<dbReference type="Pfam" id="PF01494">
    <property type="entry name" value="FAD_binding_3"/>
    <property type="match status" value="1"/>
</dbReference>
<gene>
    <name evidence="9" type="ORF">Y958_00370</name>
</gene>
<dbReference type="GO" id="GO:0071949">
    <property type="term" value="F:FAD binding"/>
    <property type="evidence" value="ECO:0007669"/>
    <property type="project" value="InterPro"/>
</dbReference>
<keyword evidence="7" id="KW-0503">Monooxygenase</keyword>
<dbReference type="PROSITE" id="PS01304">
    <property type="entry name" value="UBIH"/>
    <property type="match status" value="1"/>
</dbReference>
<evidence type="ECO:0000313" key="9">
    <source>
        <dbReference type="EMBL" id="ASG19447.1"/>
    </source>
</evidence>
<evidence type="ECO:0000256" key="5">
    <source>
        <dbReference type="ARBA" id="ARBA00022827"/>
    </source>
</evidence>
<name>A0A248JL25_9PROT</name>
<comment type="similarity">
    <text evidence="3">Belongs to the UbiH/COQ6 family.</text>
</comment>
<keyword evidence="5" id="KW-0274">FAD</keyword>
<keyword evidence="10" id="KW-1185">Reference proteome</keyword>
<dbReference type="PANTHER" id="PTHR43876">
    <property type="entry name" value="UBIQUINONE BIOSYNTHESIS MONOOXYGENASE COQ6, MITOCHONDRIAL"/>
    <property type="match status" value="1"/>
</dbReference>
<keyword evidence="6" id="KW-0560">Oxidoreductase</keyword>
<dbReference type="UniPathway" id="UPA00232"/>
<evidence type="ECO:0000256" key="7">
    <source>
        <dbReference type="ARBA" id="ARBA00023033"/>
    </source>
</evidence>
<dbReference type="Gene3D" id="3.50.50.60">
    <property type="entry name" value="FAD/NAD(P)-binding domain"/>
    <property type="match status" value="2"/>
</dbReference>
<dbReference type="FunFam" id="3.50.50.60:FF:000021">
    <property type="entry name" value="Ubiquinone biosynthesis monooxygenase COQ6"/>
    <property type="match status" value="1"/>
</dbReference>
<evidence type="ECO:0000256" key="3">
    <source>
        <dbReference type="ARBA" id="ARBA00005349"/>
    </source>
</evidence>
<dbReference type="EMBL" id="CP022110">
    <property type="protein sequence ID" value="ASG19447.1"/>
    <property type="molecule type" value="Genomic_DNA"/>
</dbReference>
<organism evidence="9 10">
    <name type="scientific">Nitrospirillum viridazoti CBAmc</name>
    <dbReference type="NCBI Taxonomy" id="1441467"/>
    <lineage>
        <taxon>Bacteria</taxon>
        <taxon>Pseudomonadati</taxon>
        <taxon>Pseudomonadota</taxon>
        <taxon>Alphaproteobacteria</taxon>
        <taxon>Rhodospirillales</taxon>
        <taxon>Azospirillaceae</taxon>
        <taxon>Nitrospirillum</taxon>
        <taxon>Nitrospirillum viridazoti</taxon>
    </lineage>
</organism>
<reference evidence="9 10" key="1">
    <citation type="submission" date="2017-06" db="EMBL/GenBank/DDBJ databases">
        <title>Complete genome sequence of Nitrospirillum amazonense strain CBAmC, an endophytic nitrogen-fixing and plant growth-promoting bacterium, isolated from sugarcane.</title>
        <authorList>
            <person name="Schwab S."/>
            <person name="dos Santos Teixeira K.R."/>
            <person name="Simoes Araujo J.L."/>
            <person name="Soares Vidal M."/>
            <person name="Borges de Freitas H.R."/>
            <person name="Rivello Crivelaro A.L."/>
            <person name="Bueno de Camargo Nunes A."/>
            <person name="dos Santos C.M."/>
            <person name="Palmeira da Silva Rosa D."/>
            <person name="da Silva Padilha D."/>
            <person name="da Silva E."/>
            <person name="Araujo Terra L."/>
            <person name="Soares Mendes V."/>
            <person name="Farinelli L."/>
            <person name="Magalhaes Cruz L."/>
            <person name="Baldani J.I."/>
        </authorList>
    </citation>
    <scope>NUCLEOTIDE SEQUENCE [LARGE SCALE GENOMIC DNA]</scope>
    <source>
        <strain evidence="9 10">CBAmC</strain>
    </source>
</reference>
<evidence type="ECO:0000256" key="6">
    <source>
        <dbReference type="ARBA" id="ARBA00023002"/>
    </source>
</evidence>
<dbReference type="RefSeq" id="WP_088870458.1">
    <property type="nucleotide sequence ID" value="NZ_CP022110.1"/>
</dbReference>
<dbReference type="GO" id="GO:0110142">
    <property type="term" value="C:ubiquinone biosynthesis complex"/>
    <property type="evidence" value="ECO:0007669"/>
    <property type="project" value="UniProtKB-ARBA"/>
</dbReference>
<accession>A0A248JL25</accession>
<dbReference type="InterPro" id="IPR051205">
    <property type="entry name" value="UbiH/COQ6_monooxygenase"/>
</dbReference>
<dbReference type="Proteomes" id="UP000197153">
    <property type="component" value="Chromosome 1"/>
</dbReference>
<dbReference type="InterPro" id="IPR036188">
    <property type="entry name" value="FAD/NAD-bd_sf"/>
</dbReference>
<evidence type="ECO:0000256" key="4">
    <source>
        <dbReference type="ARBA" id="ARBA00022630"/>
    </source>
</evidence>
<dbReference type="SUPFAM" id="SSF51905">
    <property type="entry name" value="FAD/NAD(P)-binding domain"/>
    <property type="match status" value="1"/>
</dbReference>
<evidence type="ECO:0000313" key="10">
    <source>
        <dbReference type="Proteomes" id="UP000197153"/>
    </source>
</evidence>